<gene>
    <name evidence="7" type="ORF">JIR001_20700</name>
</gene>
<comment type="cofactor">
    <cofactor evidence="1">
        <name>Zn(2+)</name>
        <dbReference type="ChEBI" id="CHEBI:29105"/>
    </cofactor>
</comment>
<evidence type="ECO:0000313" key="8">
    <source>
        <dbReference type="Proteomes" id="UP000677436"/>
    </source>
</evidence>
<dbReference type="Gene3D" id="3.60.15.10">
    <property type="entry name" value="Ribonuclease Z/Hydroxyacylglutathione hydrolase-like"/>
    <property type="match status" value="1"/>
</dbReference>
<reference evidence="7" key="2">
    <citation type="journal article" date="2021" name="Microbiol. Resour. Announc.">
        <title>Complete Genome Sequence of Polycladomyces abyssicola JIR-001T, Isolated from Hemipelagic Sediment in Deep Seawater.</title>
        <authorList>
            <person name="Tsubouchi T."/>
            <person name="Kaneko Y."/>
        </authorList>
    </citation>
    <scope>NUCLEOTIDE SEQUENCE</scope>
    <source>
        <strain evidence="7">JIR-001</strain>
    </source>
</reference>
<dbReference type="SUPFAM" id="SSF56281">
    <property type="entry name" value="Metallo-hydrolase/oxidoreductase"/>
    <property type="match status" value="1"/>
</dbReference>
<dbReference type="KEGG" id="pabs:JIR001_20700"/>
<evidence type="ECO:0000313" key="7">
    <source>
        <dbReference type="EMBL" id="BCU82287.1"/>
    </source>
</evidence>
<keyword evidence="3 7" id="KW-0378">Hydrolase</keyword>
<dbReference type="PANTHER" id="PTHR46233:SF3">
    <property type="entry name" value="HYDROXYACYLGLUTATHIONE HYDROLASE GLOC"/>
    <property type="match status" value="1"/>
</dbReference>
<dbReference type="RefSeq" id="WP_212772639.1">
    <property type="nucleotide sequence ID" value="NZ_AP024601.1"/>
</dbReference>
<dbReference type="AlphaFoldDB" id="A0A8D5UFB0"/>
<feature type="region of interest" description="Disordered" evidence="5">
    <location>
        <begin position="188"/>
        <end position="210"/>
    </location>
</feature>
<feature type="compositionally biased region" description="Polar residues" evidence="5">
    <location>
        <begin position="191"/>
        <end position="204"/>
    </location>
</feature>
<name>A0A8D5UFB0_9BACL</name>
<reference evidence="7" key="1">
    <citation type="journal article" date="2013" name="Int. J. Syst. Evol. Microbiol.">
        <title>Polycladomyces abyssicola gen. nov., sp. nov., a thermophilic filamentous bacterium isolated from hemipelagic sediment.</title>
        <authorList>
            <person name="Tsubouchi T."/>
            <person name="Shimane Y."/>
            <person name="Mori K."/>
            <person name="Usui K."/>
            <person name="Hiraki T."/>
            <person name="Tame A."/>
            <person name="Uematsu K."/>
            <person name="Maruyama T."/>
            <person name="Hatada Y."/>
        </authorList>
    </citation>
    <scope>NUCLEOTIDE SEQUENCE</scope>
    <source>
        <strain evidence="7">JIR-001</strain>
    </source>
</reference>
<dbReference type="InterPro" id="IPR036866">
    <property type="entry name" value="RibonucZ/Hydroxyglut_hydro"/>
</dbReference>
<dbReference type="InterPro" id="IPR001279">
    <property type="entry name" value="Metallo-B-lactamas"/>
</dbReference>
<sequence length="210" mass="22936">MNVRSFTLGPVATNCYVLYEGREAVVIDPGMGPDPVLEWVQAEQLNVQAILLTHAHFDHIGGVEDVRAATGAPVYVHRAEAEWLADPQKNGSSLFPGLELIRCNPADHLLDGGETLKWIGREFRVYHTPGHSPGSVTFHLDDQVFSGDVLFAGSIGRTDLPGGDYETLMRSIHDVLMEMPEETRVYPGHGPTTTIGREQASNPFVTGMMG</sequence>
<keyword evidence="4" id="KW-0862">Zinc</keyword>
<evidence type="ECO:0000256" key="5">
    <source>
        <dbReference type="SAM" id="MobiDB-lite"/>
    </source>
</evidence>
<dbReference type="GO" id="GO:0016787">
    <property type="term" value="F:hydrolase activity"/>
    <property type="evidence" value="ECO:0007669"/>
    <property type="project" value="UniProtKB-KW"/>
</dbReference>
<dbReference type="Pfam" id="PF00753">
    <property type="entry name" value="Lactamase_B"/>
    <property type="match status" value="1"/>
</dbReference>
<feature type="domain" description="Metallo-beta-lactamase" evidence="6">
    <location>
        <begin position="12"/>
        <end position="189"/>
    </location>
</feature>
<dbReference type="InterPro" id="IPR051453">
    <property type="entry name" value="MBL_Glyoxalase_II"/>
</dbReference>
<evidence type="ECO:0000259" key="6">
    <source>
        <dbReference type="SMART" id="SM00849"/>
    </source>
</evidence>
<keyword evidence="8" id="KW-1185">Reference proteome</keyword>
<accession>A0A8D5UFB0</accession>
<dbReference type="Proteomes" id="UP000677436">
    <property type="component" value="Chromosome"/>
</dbReference>
<dbReference type="EMBL" id="AP024601">
    <property type="protein sequence ID" value="BCU82287.1"/>
    <property type="molecule type" value="Genomic_DNA"/>
</dbReference>
<evidence type="ECO:0000256" key="2">
    <source>
        <dbReference type="ARBA" id="ARBA00022723"/>
    </source>
</evidence>
<evidence type="ECO:0000256" key="3">
    <source>
        <dbReference type="ARBA" id="ARBA00022801"/>
    </source>
</evidence>
<proteinExistence type="predicted"/>
<dbReference type="CDD" id="cd06262">
    <property type="entry name" value="metallo-hydrolase-like_MBL-fold"/>
    <property type="match status" value="1"/>
</dbReference>
<evidence type="ECO:0000256" key="1">
    <source>
        <dbReference type="ARBA" id="ARBA00001947"/>
    </source>
</evidence>
<evidence type="ECO:0000256" key="4">
    <source>
        <dbReference type="ARBA" id="ARBA00022833"/>
    </source>
</evidence>
<dbReference type="GO" id="GO:0046872">
    <property type="term" value="F:metal ion binding"/>
    <property type="evidence" value="ECO:0007669"/>
    <property type="project" value="UniProtKB-KW"/>
</dbReference>
<dbReference type="PANTHER" id="PTHR46233">
    <property type="entry name" value="HYDROXYACYLGLUTATHIONE HYDROLASE GLOC"/>
    <property type="match status" value="1"/>
</dbReference>
<keyword evidence="2" id="KW-0479">Metal-binding</keyword>
<organism evidence="7 8">
    <name type="scientific">Polycladomyces abyssicola</name>
    <dbReference type="NCBI Taxonomy" id="1125966"/>
    <lineage>
        <taxon>Bacteria</taxon>
        <taxon>Bacillati</taxon>
        <taxon>Bacillota</taxon>
        <taxon>Bacilli</taxon>
        <taxon>Bacillales</taxon>
        <taxon>Thermoactinomycetaceae</taxon>
        <taxon>Polycladomyces</taxon>
    </lineage>
</organism>
<dbReference type="SMART" id="SM00849">
    <property type="entry name" value="Lactamase_B"/>
    <property type="match status" value="1"/>
</dbReference>
<protein>
    <submittedName>
        <fullName evidence="7">Hydroxyacylglutathione hydrolase</fullName>
    </submittedName>
</protein>